<protein>
    <submittedName>
        <fullName evidence="1">ParA family protein</fullName>
    </submittedName>
</protein>
<gene>
    <name evidence="1" type="ORF">MW7_016825</name>
</gene>
<name>A0ACD3SKG2_9BURK</name>
<comment type="caution">
    <text evidence="1">The sequence shown here is derived from an EMBL/GenBank/DDBJ whole genome shotgun (WGS) entry which is preliminary data.</text>
</comment>
<proteinExistence type="predicted"/>
<reference evidence="1" key="1">
    <citation type="submission" date="2019-05" db="EMBL/GenBank/DDBJ databases">
        <title>Revised genome assembly of Burkholderiaceae (previously Ralstonia) sp. PBA.</title>
        <authorList>
            <person name="Gan H.M."/>
        </authorList>
    </citation>
    <scope>NUCLEOTIDE SEQUENCE</scope>
    <source>
        <strain evidence="1">PBA</strain>
    </source>
</reference>
<accession>A0ACD3SKG2</accession>
<dbReference type="EMBL" id="AKCV02000026">
    <property type="protein sequence ID" value="TMS56736.1"/>
    <property type="molecule type" value="Genomic_DNA"/>
</dbReference>
<keyword evidence="2" id="KW-1185">Reference proteome</keyword>
<organism evidence="1 2">
    <name type="scientific">Imbroritus primus</name>
    <dbReference type="NCBI Taxonomy" id="3058603"/>
    <lineage>
        <taxon>Bacteria</taxon>
        <taxon>Pseudomonadati</taxon>
        <taxon>Pseudomonadota</taxon>
        <taxon>Betaproteobacteria</taxon>
        <taxon>Burkholderiales</taxon>
        <taxon>Burkholderiaceae</taxon>
        <taxon>Imbroritus</taxon>
    </lineage>
</organism>
<sequence>MPVVAIANPKGGVGKSTVATNLAGYFARQGHAVMLGDTDKQQSSRAWLALRPQAAPSITTWDINADHIARPPRGTTHVVLDTPAGLHGWRFNDVLKLADHVIVPVQPSMFDILATQDFLRKLADEKKIRHGEVKLGIVGMRVDARTRAADQLQRFIEQLQLPVLTYLRDTQNYVQLAAHGLTLWDIAPSRVAKDLLQWEPVTRWLGGAAGSTAGDKHPDGATS</sequence>
<evidence type="ECO:0000313" key="1">
    <source>
        <dbReference type="EMBL" id="TMS56736.1"/>
    </source>
</evidence>
<dbReference type="Proteomes" id="UP000004277">
    <property type="component" value="Unassembled WGS sequence"/>
</dbReference>
<evidence type="ECO:0000313" key="2">
    <source>
        <dbReference type="Proteomes" id="UP000004277"/>
    </source>
</evidence>